<evidence type="ECO:0000313" key="5">
    <source>
        <dbReference type="Proteomes" id="UP000005220"/>
    </source>
</evidence>
<dbReference type="InterPro" id="IPR003903">
    <property type="entry name" value="UIM_dom"/>
</dbReference>
<feature type="compositionally biased region" description="Low complexity" evidence="2">
    <location>
        <begin position="624"/>
        <end position="637"/>
    </location>
</feature>
<feature type="coiled-coil region" evidence="1">
    <location>
        <begin position="493"/>
        <end position="523"/>
    </location>
</feature>
<dbReference type="PANTHER" id="PTHR14381:SF1">
    <property type="entry name" value="F-BOX_WD REPEAT-CONTAINING PROTEIN 4"/>
    <property type="match status" value="1"/>
</dbReference>
<dbReference type="InterPro" id="IPR001810">
    <property type="entry name" value="F-box_dom"/>
</dbReference>
<dbReference type="InParanoid" id="H2B2G6"/>
<dbReference type="KEGG" id="kaf:KAFR_0L02050"/>
<evidence type="ECO:0000313" key="4">
    <source>
        <dbReference type="EMBL" id="CCF60816.1"/>
    </source>
</evidence>
<name>H2B2G6_KAZAF</name>
<gene>
    <name evidence="4" type="primary">KAFR0L02050</name>
    <name evidence="4" type="ORF">KAFR_0L02050</name>
</gene>
<dbReference type="eggNOG" id="KOG0274">
    <property type="taxonomic scope" value="Eukaryota"/>
</dbReference>
<feature type="compositionally biased region" description="Basic and acidic residues" evidence="2">
    <location>
        <begin position="569"/>
        <end position="592"/>
    </location>
</feature>
<dbReference type="Pfam" id="PF12937">
    <property type="entry name" value="F-box-like"/>
    <property type="match status" value="1"/>
</dbReference>
<dbReference type="InterPro" id="IPR036322">
    <property type="entry name" value="WD40_repeat_dom_sf"/>
</dbReference>
<dbReference type="Gene3D" id="6.10.140.100">
    <property type="match status" value="1"/>
</dbReference>
<dbReference type="SUPFAM" id="SSF50978">
    <property type="entry name" value="WD40 repeat-like"/>
    <property type="match status" value="1"/>
</dbReference>
<proteinExistence type="predicted"/>
<dbReference type="AlphaFoldDB" id="H2B2G6"/>
<dbReference type="PANTHER" id="PTHR14381">
    <property type="entry name" value="DACTYLIN"/>
    <property type="match status" value="1"/>
</dbReference>
<dbReference type="GeneID" id="13887023"/>
<accession>H2B2G6</accession>
<feature type="region of interest" description="Disordered" evidence="2">
    <location>
        <begin position="545"/>
        <end position="640"/>
    </location>
</feature>
<feature type="domain" description="F-box" evidence="3">
    <location>
        <begin position="20"/>
        <end position="66"/>
    </location>
</feature>
<dbReference type="GO" id="GO:0031146">
    <property type="term" value="P:SCF-dependent proteasomal ubiquitin-dependent protein catabolic process"/>
    <property type="evidence" value="ECO:0007669"/>
    <property type="project" value="TreeGrafter"/>
</dbReference>
<evidence type="ECO:0000256" key="1">
    <source>
        <dbReference type="SAM" id="Coils"/>
    </source>
</evidence>
<evidence type="ECO:0000256" key="2">
    <source>
        <dbReference type="SAM" id="MobiDB-lite"/>
    </source>
</evidence>
<dbReference type="HOGENOM" id="CLU_425266_0_0_1"/>
<dbReference type="EMBL" id="HE650832">
    <property type="protein sequence ID" value="CCF60816.1"/>
    <property type="molecule type" value="Genomic_DNA"/>
</dbReference>
<feature type="compositionally biased region" description="Basic and acidic residues" evidence="2">
    <location>
        <begin position="599"/>
        <end position="616"/>
    </location>
</feature>
<dbReference type="FunCoup" id="H2B2G6">
    <property type="interactions" value="120"/>
</dbReference>
<feature type="compositionally biased region" description="Polar residues" evidence="2">
    <location>
        <begin position="547"/>
        <end position="562"/>
    </location>
</feature>
<evidence type="ECO:0000259" key="3">
    <source>
        <dbReference type="PROSITE" id="PS50181"/>
    </source>
</evidence>
<dbReference type="InterPro" id="IPR036047">
    <property type="entry name" value="F-box-like_dom_sf"/>
</dbReference>
<organism evidence="4 5">
    <name type="scientific">Kazachstania africana (strain ATCC 22294 / BCRC 22015 / CBS 2517 / CECT 1963 / NBRC 1671 / NRRL Y-8276)</name>
    <name type="common">Yeast</name>
    <name type="synonym">Kluyveromyces africanus</name>
    <dbReference type="NCBI Taxonomy" id="1071382"/>
    <lineage>
        <taxon>Eukaryota</taxon>
        <taxon>Fungi</taxon>
        <taxon>Dikarya</taxon>
        <taxon>Ascomycota</taxon>
        <taxon>Saccharomycotina</taxon>
        <taxon>Saccharomycetes</taxon>
        <taxon>Saccharomycetales</taxon>
        <taxon>Saccharomycetaceae</taxon>
        <taxon>Kazachstania</taxon>
    </lineage>
</organism>
<protein>
    <recommendedName>
        <fullName evidence="3">F-box domain-containing protein</fullName>
    </recommendedName>
</protein>
<dbReference type="PROSITE" id="PS50330">
    <property type="entry name" value="UIM"/>
    <property type="match status" value="2"/>
</dbReference>
<dbReference type="SUPFAM" id="SSF81383">
    <property type="entry name" value="F-box domain"/>
    <property type="match status" value="1"/>
</dbReference>
<dbReference type="PROSITE" id="PS50181">
    <property type="entry name" value="FBOX"/>
    <property type="match status" value="1"/>
</dbReference>
<dbReference type="OrthoDB" id="2095648at2759"/>
<sequence>MREINLGQDEPELQDSTVSSLRLELLPAEILINIFSNLNEQDLNTLKTVSNHFNSLITDEELWKNLLISKINSTNFPSFANSKKYSIEYMERYKGLNQWKHNRAVKTKYVISPTRPYVPQQSRIEKLIFEYPRCACYNDGVITLVHLQSRRSKQRLTYIPCTTPQGCSTMHFNINAAVFGRFDGRVFGKLLSNKSYLTPVMEFNSRHSSCVTAITTSNLNDSNNYDWCVSGSENGEVFWWCETKLIKSTKVSDTPILKIFFNKDYTIVVNHEDCFVFHSMELVNTIKLPQELINERMHFAEIDFGIKNVILASLNNLFMISFNSNDNSFGYIKKLNVSNTYGSSISKISIDESTALREQDMSLAGGDGCYMAVLLSNNQLLIINTRLHFGSSLKVQKLLDFESDHIFTFELTNLVLVVALSSCLRIIDPTDGELIKIVQKTDKYPEFLEISQGKMIIGSGNSLHYLTYINDNDDGKRKTRTGTGGKTRSNKWNETLNSQLEIYDEQEESLAQQRRQNERLLQIYGGHTTNDEDVDEELQLRIALLESQDNQDSTATSTQNIGTEDDDEEFRRILEESQRQAEIDQRRTPVSHEDDDDEELRRALEQSRLEQQEPEQRATTGPETNGIGNTVSNNNNSQMSMDEELQLAIALSLSELQ</sequence>
<dbReference type="SMART" id="SM00256">
    <property type="entry name" value="FBOX"/>
    <property type="match status" value="1"/>
</dbReference>
<dbReference type="Gene3D" id="1.20.1280.50">
    <property type="match status" value="1"/>
</dbReference>
<keyword evidence="1" id="KW-0175">Coiled coil</keyword>
<dbReference type="Proteomes" id="UP000005220">
    <property type="component" value="Chromosome 12"/>
</dbReference>
<dbReference type="GO" id="GO:0019005">
    <property type="term" value="C:SCF ubiquitin ligase complex"/>
    <property type="evidence" value="ECO:0007669"/>
    <property type="project" value="TreeGrafter"/>
</dbReference>
<keyword evidence="5" id="KW-1185">Reference proteome</keyword>
<dbReference type="RefSeq" id="XP_003959951.1">
    <property type="nucleotide sequence ID" value="XM_003959902.1"/>
</dbReference>
<reference evidence="4 5" key="1">
    <citation type="journal article" date="2011" name="Proc. Natl. Acad. Sci. U.S.A.">
        <title>Evolutionary erosion of yeast sex chromosomes by mating-type switching accidents.</title>
        <authorList>
            <person name="Gordon J.L."/>
            <person name="Armisen D."/>
            <person name="Proux-Wera E."/>
            <person name="Oheigeartaigh S.S."/>
            <person name="Byrne K.P."/>
            <person name="Wolfe K.H."/>
        </authorList>
    </citation>
    <scope>NUCLEOTIDE SEQUENCE [LARGE SCALE GENOMIC DNA]</scope>
    <source>
        <strain evidence="5">ATCC 22294 / BCRC 22015 / CBS 2517 / CECT 1963 / NBRC 1671 / NRRL Y-8276</strain>
    </source>
</reference>
<dbReference type="SMART" id="SM00726">
    <property type="entry name" value="UIM"/>
    <property type="match status" value="4"/>
</dbReference>
<dbReference type="STRING" id="1071382.H2B2G6"/>
<dbReference type="InterPro" id="IPR052301">
    <property type="entry name" value="SCF_F-box/WD-repeat"/>
</dbReference>